<organism evidence="9">
    <name type="scientific">Timema douglasi</name>
    <name type="common">Walking stick</name>
    <dbReference type="NCBI Taxonomy" id="61478"/>
    <lineage>
        <taxon>Eukaryota</taxon>
        <taxon>Metazoa</taxon>
        <taxon>Ecdysozoa</taxon>
        <taxon>Arthropoda</taxon>
        <taxon>Hexapoda</taxon>
        <taxon>Insecta</taxon>
        <taxon>Pterygota</taxon>
        <taxon>Neoptera</taxon>
        <taxon>Polyneoptera</taxon>
        <taxon>Phasmatodea</taxon>
        <taxon>Timematodea</taxon>
        <taxon>Timematoidea</taxon>
        <taxon>Timematidae</taxon>
        <taxon>Timema</taxon>
    </lineage>
</organism>
<dbReference type="GO" id="GO:0032968">
    <property type="term" value="P:positive regulation of transcription elongation by RNA polymerase II"/>
    <property type="evidence" value="ECO:0007669"/>
    <property type="project" value="TreeGrafter"/>
</dbReference>
<feature type="compositionally biased region" description="Polar residues" evidence="7">
    <location>
        <begin position="551"/>
        <end position="567"/>
    </location>
</feature>
<evidence type="ECO:0000256" key="3">
    <source>
        <dbReference type="ARBA" id="ARBA00023015"/>
    </source>
</evidence>
<dbReference type="InterPro" id="IPR042065">
    <property type="entry name" value="E3_ELL-like"/>
</dbReference>
<feature type="compositionally biased region" description="Polar residues" evidence="7">
    <location>
        <begin position="456"/>
        <end position="510"/>
    </location>
</feature>
<feature type="compositionally biased region" description="Low complexity" evidence="7">
    <location>
        <begin position="288"/>
        <end position="310"/>
    </location>
</feature>
<comment type="similarity">
    <text evidence="2 6">Belongs to the ELL/occludin family.</text>
</comment>
<reference evidence="9" key="1">
    <citation type="submission" date="2020-11" db="EMBL/GenBank/DDBJ databases">
        <authorList>
            <person name="Tran Van P."/>
        </authorList>
    </citation>
    <scope>NUCLEOTIDE SEQUENCE</scope>
</reference>
<protein>
    <recommendedName>
        <fullName evidence="8">OCEL domain-containing protein</fullName>
    </recommendedName>
</protein>
<dbReference type="EMBL" id="OA572355">
    <property type="protein sequence ID" value="CAD7204431.1"/>
    <property type="molecule type" value="Genomic_DNA"/>
</dbReference>
<dbReference type="InterPro" id="IPR031176">
    <property type="entry name" value="ELL/occludin"/>
</dbReference>
<feature type="compositionally biased region" description="Basic and acidic residues" evidence="7">
    <location>
        <begin position="419"/>
        <end position="428"/>
    </location>
</feature>
<dbReference type="PANTHER" id="PTHR23288">
    <property type="entry name" value="OCCLUDIN AND RNA POLYMERASE II ELONGATION FACTOR ELL"/>
    <property type="match status" value="1"/>
</dbReference>
<dbReference type="GO" id="GO:0000987">
    <property type="term" value="F:cis-regulatory region sequence-specific DNA binding"/>
    <property type="evidence" value="ECO:0007669"/>
    <property type="project" value="TreeGrafter"/>
</dbReference>
<dbReference type="InterPro" id="IPR010844">
    <property type="entry name" value="Occludin_ELL"/>
</dbReference>
<evidence type="ECO:0000256" key="1">
    <source>
        <dbReference type="ARBA" id="ARBA00004123"/>
    </source>
</evidence>
<feature type="region of interest" description="Disordered" evidence="7">
    <location>
        <begin position="408"/>
        <end position="583"/>
    </location>
</feature>
<dbReference type="InterPro" id="IPR036390">
    <property type="entry name" value="WH_DNA-bd_sf"/>
</dbReference>
<feature type="region of interest" description="Disordered" evidence="7">
    <location>
        <begin position="125"/>
        <end position="212"/>
    </location>
</feature>
<feature type="region of interest" description="Disordered" evidence="7">
    <location>
        <begin position="268"/>
        <end position="380"/>
    </location>
</feature>
<proteinExistence type="inferred from homology"/>
<dbReference type="SUPFAM" id="SSF46785">
    <property type="entry name" value="Winged helix' DNA-binding domain"/>
    <property type="match status" value="1"/>
</dbReference>
<dbReference type="GO" id="GO:0006368">
    <property type="term" value="P:transcription elongation by RNA polymerase II"/>
    <property type="evidence" value="ECO:0007669"/>
    <property type="project" value="InterPro"/>
</dbReference>
<evidence type="ECO:0000259" key="8">
    <source>
        <dbReference type="PROSITE" id="PS51980"/>
    </source>
</evidence>
<dbReference type="GO" id="GO:0008023">
    <property type="term" value="C:transcription elongation factor complex"/>
    <property type="evidence" value="ECO:0007669"/>
    <property type="project" value="InterPro"/>
</dbReference>
<dbReference type="Pfam" id="PF07303">
    <property type="entry name" value="Occludin_ELL"/>
    <property type="match status" value="1"/>
</dbReference>
<accession>A0A7R8VWM2</accession>
<feature type="domain" description="OCEL" evidence="8">
    <location>
        <begin position="619"/>
        <end position="728"/>
    </location>
</feature>
<evidence type="ECO:0000256" key="7">
    <source>
        <dbReference type="SAM" id="MobiDB-lite"/>
    </source>
</evidence>
<keyword evidence="3" id="KW-0805">Transcription regulation</keyword>
<comment type="subcellular location">
    <subcellularLocation>
        <location evidence="1">Nucleus</location>
    </subcellularLocation>
</comment>
<dbReference type="InterPro" id="IPR019464">
    <property type="entry name" value="ELL_N"/>
</dbReference>
<dbReference type="Gene3D" id="6.10.140.340">
    <property type="match status" value="1"/>
</dbReference>
<gene>
    <name evidence="9" type="ORF">TDIB3V08_LOCUS10589</name>
</gene>
<evidence type="ECO:0000256" key="6">
    <source>
        <dbReference type="PROSITE-ProRule" id="PRU01324"/>
    </source>
</evidence>
<sequence>MIFCFLNIVPLCTRAPHDSSNDVMCCVLQRLAFPSTESSHGQTNFTFSLSSNSDIEGPQGSFECIQQSRSKVLELLGAVPCKMRIQAKEDAFETTRNRVAVVEENYKKNWYDIRMERPLFTREIKPGGPGIGRRVKVKTPLVGRGSPLPPPARRERDPLPVTTKQPPPPPPSSINNGHHTGWGATHNGVRNNNNSNIGHLSQQKPATGVPDIMRRPIRERVIHLLALRPYKKPELFDRISRDVLSCALIIAKRVKMSPKITIVPRLTISRKPQNLTPPGSSDGGSSTGSGQSPTSTHPGSPPSSVTSSSTILPHDPSNKRPGYVDGADGLPTKKQRISRFQRPLDERGGYRPSDSGQGPTHPQQASLHGAANHAPDSVGSSVVTQSLQAGNTNGVVLDRRAGEELRSRNVGNSVVARNGRTDVAHSARSESPVVSTSSSSNNFGNNNHNRQPVRRMNSSPEAQADTSMTSNNHNWQQGRRVNSSPENRVDTSASNNYARQQGRRVNSSPENRVDPSAYNNHNRQQGRVSSSLEDPVDTSSSIIHSRRQEGRVNTSPEIQVDTSSTNNHSRRQEGRVNTSPEIQVDTSSTNSYALQQGGQINSSPDELTNIGTAEPAEYPDYLTVFTTITNSVQRGQYKAHFNADYTEYRELHAIVEKVSRRFAELEERLKHEQHGGIGYMRIKQLIVREYQEKKKDSSYQDATRRFTYLHEKLSHIKRLVLEYDTHPQY</sequence>
<dbReference type="Gene3D" id="1.10.10.2670">
    <property type="entry name" value="E3 ubiquitin-protein ligase"/>
    <property type="match status" value="1"/>
</dbReference>
<dbReference type="PROSITE" id="PS51980">
    <property type="entry name" value="OCEL"/>
    <property type="match status" value="1"/>
</dbReference>
<evidence type="ECO:0000256" key="4">
    <source>
        <dbReference type="ARBA" id="ARBA00023163"/>
    </source>
</evidence>
<dbReference type="Pfam" id="PF10390">
    <property type="entry name" value="ELL"/>
    <property type="match status" value="1"/>
</dbReference>
<evidence type="ECO:0000256" key="5">
    <source>
        <dbReference type="ARBA" id="ARBA00023242"/>
    </source>
</evidence>
<feature type="compositionally biased region" description="Polar residues" evidence="7">
    <location>
        <begin position="354"/>
        <end position="366"/>
    </location>
</feature>
<dbReference type="PANTHER" id="PTHR23288:SF17">
    <property type="entry name" value="RNA POLYMERASE II ELONGATION FACTOR ELL"/>
    <property type="match status" value="1"/>
</dbReference>
<evidence type="ECO:0000313" key="9">
    <source>
        <dbReference type="EMBL" id="CAD7204431.1"/>
    </source>
</evidence>
<feature type="compositionally biased region" description="Polar residues" evidence="7">
    <location>
        <begin position="517"/>
        <end position="543"/>
    </location>
</feature>
<keyword evidence="4" id="KW-0804">Transcription</keyword>
<feature type="compositionally biased region" description="Low complexity" evidence="7">
    <location>
        <begin position="429"/>
        <end position="449"/>
    </location>
</feature>
<dbReference type="SUPFAM" id="SSF144292">
    <property type="entry name" value="occludin/ELL-like"/>
    <property type="match status" value="1"/>
</dbReference>
<dbReference type="AlphaFoldDB" id="A0A7R8VWM2"/>
<name>A0A7R8VWM2_TIMDO</name>
<keyword evidence="5" id="KW-0539">Nucleus</keyword>
<evidence type="ECO:0000256" key="2">
    <source>
        <dbReference type="ARBA" id="ARBA00009171"/>
    </source>
</evidence>
<dbReference type="GO" id="GO:0042795">
    <property type="term" value="P:snRNA transcription by RNA polymerase II"/>
    <property type="evidence" value="ECO:0007669"/>
    <property type="project" value="TreeGrafter"/>
</dbReference>